<dbReference type="RefSeq" id="WP_062219027.1">
    <property type="nucleotide sequence ID" value="NZ_CP012023.1"/>
</dbReference>
<feature type="region of interest" description="Disordered" evidence="1">
    <location>
        <begin position="22"/>
        <end position="43"/>
    </location>
</feature>
<accession>A0A0P0A6C4</accession>
<dbReference type="EMBL" id="CP012023">
    <property type="protein sequence ID" value="ALI56206.1"/>
    <property type="molecule type" value="Genomic_DNA"/>
</dbReference>
<reference evidence="2 3" key="1">
    <citation type="submission" date="2015-05" db="EMBL/GenBank/DDBJ databases">
        <authorList>
            <person name="Wang D.B."/>
            <person name="Wang M."/>
        </authorList>
    </citation>
    <scope>NUCLEOTIDE SEQUENCE [LARGE SCALE GENOMIC DNA]</scope>
    <source>
        <strain evidence="2 3">IMCC 12053</strain>
    </source>
</reference>
<dbReference type="KEGG" id="cmar:IMCC12053_2259"/>
<evidence type="ECO:0000256" key="1">
    <source>
        <dbReference type="SAM" id="MobiDB-lite"/>
    </source>
</evidence>
<protein>
    <submittedName>
        <fullName evidence="2">Uncharacterized protein</fullName>
    </submittedName>
</protein>
<organism evidence="2 3">
    <name type="scientific">Celeribacter marinus</name>
    <dbReference type="NCBI Taxonomy" id="1397108"/>
    <lineage>
        <taxon>Bacteria</taxon>
        <taxon>Pseudomonadati</taxon>
        <taxon>Pseudomonadota</taxon>
        <taxon>Alphaproteobacteria</taxon>
        <taxon>Rhodobacterales</taxon>
        <taxon>Roseobacteraceae</taxon>
        <taxon>Celeribacter</taxon>
    </lineage>
</organism>
<proteinExistence type="predicted"/>
<evidence type="ECO:0000313" key="2">
    <source>
        <dbReference type="EMBL" id="ALI56206.1"/>
    </source>
</evidence>
<sequence length="65" mass="7448">MSFLFALLSLLPASFFTFEPDHDTSDDDDDDQFPRWTGHGHSQSGHFAWRGFGHWGDDDAHHESL</sequence>
<dbReference type="Proteomes" id="UP000064920">
    <property type="component" value="Chromosome"/>
</dbReference>
<dbReference type="PATRIC" id="fig|1397108.4.peg.2310"/>
<keyword evidence="3" id="KW-1185">Reference proteome</keyword>
<evidence type="ECO:0000313" key="3">
    <source>
        <dbReference type="Proteomes" id="UP000064920"/>
    </source>
</evidence>
<gene>
    <name evidence="2" type="ORF">IMCC12053_2259</name>
</gene>
<dbReference type="AlphaFoldDB" id="A0A0P0A6C4"/>
<name>A0A0P0A6C4_9RHOB</name>